<dbReference type="GO" id="GO:0003824">
    <property type="term" value="F:catalytic activity"/>
    <property type="evidence" value="ECO:0007669"/>
    <property type="project" value="InterPro"/>
</dbReference>
<dbReference type="InterPro" id="IPR005302">
    <property type="entry name" value="MoCF_Sase_C"/>
</dbReference>
<feature type="domain" description="MOSC" evidence="1">
    <location>
        <begin position="161"/>
        <end position="379"/>
    </location>
</feature>
<dbReference type="PANTHER" id="PTHR14237">
    <property type="entry name" value="MOLYBDOPTERIN COFACTOR SULFURASE MOSC"/>
    <property type="match status" value="1"/>
</dbReference>
<dbReference type="PROSITE" id="PS51340">
    <property type="entry name" value="MOSC"/>
    <property type="match status" value="1"/>
</dbReference>
<gene>
    <name evidence="3" type="ORF">A4X03_0g4798</name>
    <name evidence="2" type="ORF">JKIAZH3_G9666</name>
</gene>
<dbReference type="Proteomes" id="UP000836402">
    <property type="component" value="Unassembled WGS sequence"/>
</dbReference>
<dbReference type="EMBL" id="CAJHJG010000320">
    <property type="protein sequence ID" value="CAD6901223.1"/>
    <property type="molecule type" value="Genomic_DNA"/>
</dbReference>
<dbReference type="Proteomes" id="UP000077671">
    <property type="component" value="Unassembled WGS sequence"/>
</dbReference>
<dbReference type="Pfam" id="PF03476">
    <property type="entry name" value="MOSC_N"/>
    <property type="match status" value="1"/>
</dbReference>
<comment type="caution">
    <text evidence="3">The sequence shown here is derived from an EMBL/GenBank/DDBJ whole genome shotgun (WGS) entry which is preliminary data.</text>
</comment>
<dbReference type="EMBL" id="LWDD02000687">
    <property type="protein sequence ID" value="KAE8257061.1"/>
    <property type="molecule type" value="Genomic_DNA"/>
</dbReference>
<proteinExistence type="predicted"/>
<dbReference type="InterPro" id="IPR005303">
    <property type="entry name" value="MOCOS_middle"/>
</dbReference>
<dbReference type="GO" id="GO:0030151">
    <property type="term" value="F:molybdenum ion binding"/>
    <property type="evidence" value="ECO:0007669"/>
    <property type="project" value="InterPro"/>
</dbReference>
<dbReference type="PANTHER" id="PTHR14237:SF19">
    <property type="entry name" value="MITOCHONDRIAL AMIDOXIME REDUCING COMPONENT 1"/>
    <property type="match status" value="1"/>
</dbReference>
<evidence type="ECO:0000313" key="2">
    <source>
        <dbReference type="EMBL" id="CAD6901223.1"/>
    </source>
</evidence>
<evidence type="ECO:0000259" key="1">
    <source>
        <dbReference type="PROSITE" id="PS51340"/>
    </source>
</evidence>
<reference evidence="3" key="2">
    <citation type="journal article" date="2019" name="IMA Fungus">
        <title>Genome sequencing and comparison of five Tilletia species to identify candidate genes for the detection of regulated species infecting wheat.</title>
        <authorList>
            <person name="Nguyen H.D.T."/>
            <person name="Sultana T."/>
            <person name="Kesanakurti P."/>
            <person name="Hambleton S."/>
        </authorList>
    </citation>
    <scope>NUCLEOTIDE SEQUENCE</scope>
    <source>
        <strain evidence="3">DAOMC 238032</strain>
    </source>
</reference>
<evidence type="ECO:0000313" key="5">
    <source>
        <dbReference type="Proteomes" id="UP000836402"/>
    </source>
</evidence>
<accession>A0A177VDX8</accession>
<dbReference type="GO" id="GO:0030170">
    <property type="term" value="F:pyridoxal phosphate binding"/>
    <property type="evidence" value="ECO:0007669"/>
    <property type="project" value="InterPro"/>
</dbReference>
<dbReference type="SUPFAM" id="SSF141673">
    <property type="entry name" value="MOSC N-terminal domain-like"/>
    <property type="match status" value="1"/>
</dbReference>
<dbReference type="AlphaFoldDB" id="A0A177VDX8"/>
<evidence type="ECO:0000313" key="4">
    <source>
        <dbReference type="Proteomes" id="UP000077671"/>
    </source>
</evidence>
<keyword evidence="5" id="KW-1185">Reference proteome</keyword>
<dbReference type="Pfam" id="PF03473">
    <property type="entry name" value="MOSC"/>
    <property type="match status" value="1"/>
</dbReference>
<organism evidence="3 4">
    <name type="scientific">Tilletia caries</name>
    <name type="common">wheat bunt fungus</name>
    <dbReference type="NCBI Taxonomy" id="13290"/>
    <lineage>
        <taxon>Eukaryota</taxon>
        <taxon>Fungi</taxon>
        <taxon>Dikarya</taxon>
        <taxon>Basidiomycota</taxon>
        <taxon>Ustilaginomycotina</taxon>
        <taxon>Exobasidiomycetes</taxon>
        <taxon>Tilletiales</taxon>
        <taxon>Tilletiaceae</taxon>
        <taxon>Tilletia</taxon>
    </lineage>
</organism>
<sequence>MSAAATPAPTFDHTQSTKKDVVIESLHVHPIKSCKGVSVQEWEYTETGLKYDRAFLVIDDQNRFCTARELPAMVTITPKVDLANNRLDIAIPLEHKGRGLVTVSTELDPTPEVLAGKELVKDVKLWGHQVDGYIVSPEANEALSLFFDKPVRLIRKGPSLRPSGPDQPVGPHEGSWATNYQDFYQVLLASQASLQEVRANLFASLYPSIQPREPLGPAQQEIQQQPSAFPIPDSVEREYWTPEQAEHLEMERFRPNICVASAPGAADNGRALVPFEEDGWTALEIIDSASGSGGNVPFGPEAENKGRGLYCVARCARCQVPSIDIETGKRDPHLPYKLLQRWRIVDEGSKRFGKPCFGMLSAFREKGGTLKVGDIVRVTQTTDPATRKMGK</sequence>
<reference evidence="2" key="3">
    <citation type="submission" date="2020-10" db="EMBL/GenBank/DDBJ databases">
        <authorList>
            <person name="Sedaghatjoo S."/>
        </authorList>
    </citation>
    <scope>NUCLEOTIDE SEQUENCE</scope>
    <source>
        <strain evidence="2">AZH3</strain>
    </source>
</reference>
<reference evidence="3" key="1">
    <citation type="submission" date="2016-04" db="EMBL/GenBank/DDBJ databases">
        <authorList>
            <person name="Nguyen H.D."/>
            <person name="Kesanakurti P."/>
            <person name="Cullis J."/>
            <person name="Levesque C.A."/>
            <person name="Hambleton S."/>
        </authorList>
    </citation>
    <scope>NUCLEOTIDE SEQUENCE</scope>
    <source>
        <strain evidence="3">DAOMC 238032</strain>
    </source>
</reference>
<name>A0A177VDX8_9BASI</name>
<evidence type="ECO:0000313" key="3">
    <source>
        <dbReference type="EMBL" id="KAE8257061.1"/>
    </source>
</evidence>
<protein>
    <recommendedName>
        <fullName evidence="1">MOSC domain-containing protein</fullName>
    </recommendedName>
</protein>